<comment type="subcellular location">
    <subcellularLocation>
        <location evidence="1">Cell membrane</location>
    </subcellularLocation>
</comment>
<dbReference type="GO" id="GO:0005886">
    <property type="term" value="C:plasma membrane"/>
    <property type="evidence" value="ECO:0007669"/>
    <property type="project" value="UniProtKB-SubCell"/>
</dbReference>
<feature type="transmembrane region" description="Helical" evidence="7">
    <location>
        <begin position="32"/>
        <end position="57"/>
    </location>
</feature>
<protein>
    <submittedName>
        <fullName evidence="9">ESX-3 secretion system protein EccE3</fullName>
    </submittedName>
</protein>
<dbReference type="InterPro" id="IPR021368">
    <property type="entry name" value="T7SS_EccE"/>
</dbReference>
<dbReference type="Pfam" id="PF11203">
    <property type="entry name" value="EccE"/>
    <property type="match status" value="1"/>
</dbReference>
<reference evidence="9 10" key="1">
    <citation type="submission" date="2018-05" db="EMBL/GenBank/DDBJ databases">
        <authorList>
            <consortium name="IHU Genomes"/>
        </authorList>
    </citation>
    <scope>NUCLEOTIDE SEQUENCE [LARGE SCALE GENOMIC DNA]</scope>
    <source>
        <strain evidence="9 10">P7336</strain>
    </source>
</reference>
<evidence type="ECO:0000259" key="8">
    <source>
        <dbReference type="Pfam" id="PF11203"/>
    </source>
</evidence>
<evidence type="ECO:0000256" key="2">
    <source>
        <dbReference type="ARBA" id="ARBA00007759"/>
    </source>
</evidence>
<name>A0A375YUK2_MYCSH</name>
<evidence type="ECO:0000256" key="3">
    <source>
        <dbReference type="ARBA" id="ARBA00022475"/>
    </source>
</evidence>
<keyword evidence="10" id="KW-1185">Reference proteome</keyword>
<evidence type="ECO:0000256" key="5">
    <source>
        <dbReference type="ARBA" id="ARBA00022989"/>
    </source>
</evidence>
<evidence type="ECO:0000256" key="4">
    <source>
        <dbReference type="ARBA" id="ARBA00022692"/>
    </source>
</evidence>
<sequence length="321" mass="34858">MRQSHTGRITLAVLAAVAVGMAYPWQSTRERWVLGVAIAVLIILVAWWRGMFITTMLRRRIALLARRPGRTHKPGIDVRTTVLLRVSAPDAEADHVPLTMIAQYLHRYGIRADAIRVTSRDTESDAGVPQRQTWIGLTLSATDNLAALQARSPSIPLHQTAEVAARRLADHLREIGWTASLAEPDDVPAVFAPTARETWRGIRQGGADYVAAYRAKADTALPELLAVIRSYPARETWTTLEIAGAAEAPTVAVACALRTNTRPGGRAPISGLSPQSGNHRSALTALQLGSTERLDGHTDLPADLLSQLRWPSSAQQLHAAV</sequence>
<gene>
    <name evidence="9" type="primary">eccE3</name>
    <name evidence="9" type="ORF">MSP7336_00754</name>
</gene>
<keyword evidence="4 7" id="KW-0812">Transmembrane</keyword>
<dbReference type="AlphaFoldDB" id="A0A375YUK2"/>
<organism evidence="9 10">
    <name type="scientific">Mycobacterium shimoidei</name>
    <dbReference type="NCBI Taxonomy" id="29313"/>
    <lineage>
        <taxon>Bacteria</taxon>
        <taxon>Bacillati</taxon>
        <taxon>Actinomycetota</taxon>
        <taxon>Actinomycetes</taxon>
        <taxon>Mycobacteriales</taxon>
        <taxon>Mycobacteriaceae</taxon>
        <taxon>Mycobacterium</taxon>
    </lineage>
</organism>
<dbReference type="Proteomes" id="UP000252015">
    <property type="component" value="Unassembled WGS sequence"/>
</dbReference>
<proteinExistence type="inferred from homology"/>
<keyword evidence="3" id="KW-1003">Cell membrane</keyword>
<evidence type="ECO:0000256" key="6">
    <source>
        <dbReference type="ARBA" id="ARBA00023136"/>
    </source>
</evidence>
<dbReference type="RefSeq" id="WP_244917408.1">
    <property type="nucleotide sequence ID" value="NZ_UEGW01000001.1"/>
</dbReference>
<keyword evidence="6 7" id="KW-0472">Membrane</keyword>
<keyword evidence="5 7" id="KW-1133">Transmembrane helix</keyword>
<comment type="similarity">
    <text evidence="2">Belongs to the EccE family.</text>
</comment>
<feature type="domain" description="Type VII secretion system protein EccE" evidence="8">
    <location>
        <begin position="130"/>
        <end position="214"/>
    </location>
</feature>
<evidence type="ECO:0000256" key="7">
    <source>
        <dbReference type="SAM" id="Phobius"/>
    </source>
</evidence>
<dbReference type="EMBL" id="UEGW01000001">
    <property type="protein sequence ID" value="SRX92528.1"/>
    <property type="molecule type" value="Genomic_DNA"/>
</dbReference>
<dbReference type="NCBIfam" id="TIGR03923">
    <property type="entry name" value="T7SS_EccE"/>
    <property type="match status" value="1"/>
</dbReference>
<dbReference type="InterPro" id="IPR050051">
    <property type="entry name" value="EccE_dom"/>
</dbReference>
<evidence type="ECO:0000313" key="9">
    <source>
        <dbReference type="EMBL" id="SRX92528.1"/>
    </source>
</evidence>
<accession>A0A375YUK2</accession>
<dbReference type="STRING" id="29313.BHQ16_10820"/>
<evidence type="ECO:0000256" key="1">
    <source>
        <dbReference type="ARBA" id="ARBA00004236"/>
    </source>
</evidence>
<evidence type="ECO:0000313" key="10">
    <source>
        <dbReference type="Proteomes" id="UP000252015"/>
    </source>
</evidence>